<keyword evidence="1 4" id="KW-0808">Transferase</keyword>
<comment type="caution">
    <text evidence="4">The sequence shown here is derived from an EMBL/GenBank/DDBJ whole genome shotgun (WGS) entry which is preliminary data.</text>
</comment>
<dbReference type="InterPro" id="IPR023213">
    <property type="entry name" value="CAT-like_dom_sf"/>
</dbReference>
<keyword evidence="2" id="KW-0012">Acyltransferase</keyword>
<feature type="compositionally biased region" description="Basic and acidic residues" evidence="3">
    <location>
        <begin position="1"/>
        <end position="12"/>
    </location>
</feature>
<gene>
    <name evidence="4" type="ORF">D0Y65_049603</name>
</gene>
<name>A0A445FY23_GLYSO</name>
<accession>A0A445FY23</accession>
<evidence type="ECO:0000313" key="4">
    <source>
        <dbReference type="EMBL" id="RZB53726.1"/>
    </source>
</evidence>
<dbReference type="AlphaFoldDB" id="A0A445FY23"/>
<evidence type="ECO:0000256" key="1">
    <source>
        <dbReference type="ARBA" id="ARBA00022679"/>
    </source>
</evidence>
<proteinExistence type="predicted"/>
<feature type="region of interest" description="Disordered" evidence="3">
    <location>
        <begin position="1"/>
        <end position="22"/>
    </location>
</feature>
<evidence type="ECO:0000256" key="2">
    <source>
        <dbReference type="ARBA" id="ARBA00023315"/>
    </source>
</evidence>
<reference evidence="4 5" key="1">
    <citation type="submission" date="2018-09" db="EMBL/GenBank/DDBJ databases">
        <title>A high-quality reference genome of wild soybean provides a powerful tool to mine soybean genomes.</title>
        <authorList>
            <person name="Xie M."/>
            <person name="Chung C.Y.L."/>
            <person name="Li M.-W."/>
            <person name="Wong F.-L."/>
            <person name="Chan T.-F."/>
            <person name="Lam H.-M."/>
        </authorList>
    </citation>
    <scope>NUCLEOTIDE SEQUENCE [LARGE SCALE GENOMIC DNA]</scope>
    <source>
        <strain evidence="5">cv. W05</strain>
        <tissue evidence="4">Hypocotyl of etiolated seedlings</tissue>
    </source>
</reference>
<protein>
    <submittedName>
        <fullName evidence="4">Malonyl-CoA:anthocyanidin 5-O-glucoside-6''-O-malonyltransferase</fullName>
    </submittedName>
</protein>
<organism evidence="4 5">
    <name type="scientific">Glycine soja</name>
    <name type="common">Wild soybean</name>
    <dbReference type="NCBI Taxonomy" id="3848"/>
    <lineage>
        <taxon>Eukaryota</taxon>
        <taxon>Viridiplantae</taxon>
        <taxon>Streptophyta</taxon>
        <taxon>Embryophyta</taxon>
        <taxon>Tracheophyta</taxon>
        <taxon>Spermatophyta</taxon>
        <taxon>Magnoliopsida</taxon>
        <taxon>eudicotyledons</taxon>
        <taxon>Gunneridae</taxon>
        <taxon>Pentapetalae</taxon>
        <taxon>rosids</taxon>
        <taxon>fabids</taxon>
        <taxon>Fabales</taxon>
        <taxon>Fabaceae</taxon>
        <taxon>Papilionoideae</taxon>
        <taxon>50 kb inversion clade</taxon>
        <taxon>NPAAA clade</taxon>
        <taxon>indigoferoid/millettioid clade</taxon>
        <taxon>Phaseoleae</taxon>
        <taxon>Glycine</taxon>
        <taxon>Glycine subgen. Soja</taxon>
    </lineage>
</organism>
<keyword evidence="5" id="KW-1185">Reference proteome</keyword>
<dbReference type="InterPro" id="IPR051504">
    <property type="entry name" value="Plant_metabolite_acyltrans"/>
</dbReference>
<dbReference type="Gramene" id="XM_028358532.1">
    <property type="protein sequence ID" value="XP_028214333.1"/>
    <property type="gene ID" value="LOC114396517"/>
</dbReference>
<dbReference type="SUPFAM" id="SSF52777">
    <property type="entry name" value="CoA-dependent acyltransferases"/>
    <property type="match status" value="1"/>
</dbReference>
<feature type="region of interest" description="Disordered" evidence="3">
    <location>
        <begin position="303"/>
        <end position="327"/>
    </location>
</feature>
<sequence>MAVENIKVHEESNVAPPPSSTQSLSLPFTLYDTLFLRFPSIDWIFFYSLNAQQSEPSFFYANVIPKLKASLSHTLQHYPPLAGNILWPSDSTIPIISYTPGDAVSVVVAESNAEFNHFIDYSVPHEATESRFLVPHLESSDSRASALALQITLFPNKGFSIGISIHHAAVDGRSSTMFIKAWASLCQQIIMNDETTSQSVVVPSLVPELEPSFDRTLIKDPGNWNRFLLAKWCPNIANGNSDGDDNGKRTVKILPSPPRLKEAFSATSVIKPTIEEAVRATFVLTREDLEKIKKRVFSKWDQVKDPEPEPESESESKSTVNSSSKPPTLSSFVLACAYSVVCIAKAVHGVEKEKQKFGFWFPVDYRARLEPPIPDTYFGNCVWSHLVDAEPLDFIKEEGLVLVAKSINRKVKTLHKEEVFGKSSSRFMALAKEGAEMLGVSMSNKFMVYETDFGWGKPAKVDIINLDRASNLTMGLLDSKDGDGGVEVGLVMHQKVMDLFGTIFHGGLKDE</sequence>
<evidence type="ECO:0000256" key="3">
    <source>
        <dbReference type="SAM" id="MobiDB-lite"/>
    </source>
</evidence>
<dbReference type="PANTHER" id="PTHR31625">
    <property type="match status" value="1"/>
</dbReference>
<dbReference type="Proteomes" id="UP000289340">
    <property type="component" value="Chromosome 18"/>
</dbReference>
<evidence type="ECO:0000313" key="5">
    <source>
        <dbReference type="Proteomes" id="UP000289340"/>
    </source>
</evidence>
<dbReference type="EMBL" id="QZWG01000018">
    <property type="protein sequence ID" value="RZB53726.1"/>
    <property type="molecule type" value="Genomic_DNA"/>
</dbReference>
<dbReference type="Gene3D" id="3.30.559.10">
    <property type="entry name" value="Chloramphenicol acetyltransferase-like domain"/>
    <property type="match status" value="2"/>
</dbReference>
<dbReference type="Pfam" id="PF02458">
    <property type="entry name" value="Transferase"/>
    <property type="match status" value="2"/>
</dbReference>
<dbReference type="GO" id="GO:0016747">
    <property type="term" value="F:acyltransferase activity, transferring groups other than amino-acyl groups"/>
    <property type="evidence" value="ECO:0007669"/>
    <property type="project" value="UniProtKB-ARBA"/>
</dbReference>